<evidence type="ECO:0000256" key="6">
    <source>
        <dbReference type="ARBA" id="ARBA00022840"/>
    </source>
</evidence>
<evidence type="ECO:0000313" key="9">
    <source>
        <dbReference type="EMBL" id="MBT0653647.1"/>
    </source>
</evidence>
<keyword evidence="2 7" id="KW-0808">Transferase</keyword>
<comment type="catalytic activity">
    <reaction evidence="7">
        <text>dTMP + ATP = dTDP + ADP</text>
        <dbReference type="Rhea" id="RHEA:13517"/>
        <dbReference type="ChEBI" id="CHEBI:30616"/>
        <dbReference type="ChEBI" id="CHEBI:58369"/>
        <dbReference type="ChEBI" id="CHEBI:63528"/>
        <dbReference type="ChEBI" id="CHEBI:456216"/>
        <dbReference type="EC" id="2.7.4.9"/>
    </reaction>
</comment>
<sequence length="226" mass="25672">MRFYGEGIPGVRAEELVGKLVVIEGADGSGRSTQIDLLRDYLEGKGHATVNMGLRRSTLVSEELQEAKQGNVLSEITRSLFYATDFADQLENRIMPALRAGFIVLADRYIYTLMARDVVRGADREWVQSLYGIAPVPDLVIYLRVSPAQLVERNFRKNPTLDYWEAGMDLGLSRDIFDSFIRYQRLIQKEFALMQEEYSFHVVSGNLSIRSVGREITSLVEQKLEV</sequence>
<dbReference type="Pfam" id="PF02223">
    <property type="entry name" value="Thymidylate_kin"/>
    <property type="match status" value="1"/>
</dbReference>
<accession>A0ABS5SE52</accession>
<keyword evidence="5 7" id="KW-0418">Kinase</keyword>
<dbReference type="Proteomes" id="UP000756860">
    <property type="component" value="Unassembled WGS sequence"/>
</dbReference>
<evidence type="ECO:0000256" key="4">
    <source>
        <dbReference type="ARBA" id="ARBA00022741"/>
    </source>
</evidence>
<evidence type="ECO:0000259" key="8">
    <source>
        <dbReference type="Pfam" id="PF02223"/>
    </source>
</evidence>
<comment type="function">
    <text evidence="7">Phosphorylation of dTMP to form dTDP in both de novo and salvage pathways of dTTP synthesis.</text>
</comment>
<dbReference type="CDD" id="cd01672">
    <property type="entry name" value="TMPK"/>
    <property type="match status" value="1"/>
</dbReference>
<evidence type="ECO:0000256" key="2">
    <source>
        <dbReference type="ARBA" id="ARBA00022679"/>
    </source>
</evidence>
<comment type="similarity">
    <text evidence="1 7">Belongs to the thymidylate kinase family.</text>
</comment>
<comment type="caution">
    <text evidence="7">Lacks conserved residue(s) required for the propagation of feature annotation.</text>
</comment>
<protein>
    <recommendedName>
        <fullName evidence="7">Thymidylate kinase</fullName>
        <ecNumber evidence="7">2.7.4.9</ecNumber>
    </recommendedName>
    <alternativeName>
        <fullName evidence="7">dTMP kinase</fullName>
    </alternativeName>
</protein>
<dbReference type="InterPro" id="IPR027417">
    <property type="entry name" value="P-loop_NTPase"/>
</dbReference>
<reference evidence="9 10" key="1">
    <citation type="submission" date="2021-05" db="EMBL/GenBank/DDBJ databases">
        <title>The draft genome of Geobacter luticola JCM 17780.</title>
        <authorList>
            <person name="Xu Z."/>
            <person name="Masuda Y."/>
            <person name="Itoh H."/>
            <person name="Senoo K."/>
        </authorList>
    </citation>
    <scope>NUCLEOTIDE SEQUENCE [LARGE SCALE GENOMIC DNA]</scope>
    <source>
        <strain evidence="9 10">JCM 17780</strain>
    </source>
</reference>
<dbReference type="PANTHER" id="PTHR10344">
    <property type="entry name" value="THYMIDYLATE KINASE"/>
    <property type="match status" value="1"/>
</dbReference>
<comment type="caution">
    <text evidence="9">The sequence shown here is derived from an EMBL/GenBank/DDBJ whole genome shotgun (WGS) entry which is preliminary data.</text>
</comment>
<dbReference type="HAMAP" id="MF_00165">
    <property type="entry name" value="Thymidylate_kinase"/>
    <property type="match status" value="1"/>
</dbReference>
<dbReference type="PANTHER" id="PTHR10344:SF1">
    <property type="entry name" value="THYMIDYLATE KINASE"/>
    <property type="match status" value="1"/>
</dbReference>
<dbReference type="SUPFAM" id="SSF52540">
    <property type="entry name" value="P-loop containing nucleoside triphosphate hydrolases"/>
    <property type="match status" value="1"/>
</dbReference>
<dbReference type="EMBL" id="JAHCVK010000004">
    <property type="protein sequence ID" value="MBT0653647.1"/>
    <property type="molecule type" value="Genomic_DNA"/>
</dbReference>
<evidence type="ECO:0000256" key="3">
    <source>
        <dbReference type="ARBA" id="ARBA00022727"/>
    </source>
</evidence>
<evidence type="ECO:0000313" key="10">
    <source>
        <dbReference type="Proteomes" id="UP000756860"/>
    </source>
</evidence>
<dbReference type="EC" id="2.7.4.9" evidence="7"/>
<organism evidence="9 10">
    <name type="scientific">Geomobilimonas luticola</name>
    <dbReference type="NCBI Taxonomy" id="1114878"/>
    <lineage>
        <taxon>Bacteria</taxon>
        <taxon>Pseudomonadati</taxon>
        <taxon>Thermodesulfobacteriota</taxon>
        <taxon>Desulfuromonadia</taxon>
        <taxon>Geobacterales</taxon>
        <taxon>Geobacteraceae</taxon>
        <taxon>Geomobilimonas</taxon>
    </lineage>
</organism>
<dbReference type="GO" id="GO:0016301">
    <property type="term" value="F:kinase activity"/>
    <property type="evidence" value="ECO:0007669"/>
    <property type="project" value="UniProtKB-KW"/>
</dbReference>
<gene>
    <name evidence="7" type="primary">tmk</name>
    <name evidence="9" type="ORF">KI810_11315</name>
</gene>
<keyword evidence="3 7" id="KW-0545">Nucleotide biosynthesis</keyword>
<keyword evidence="10" id="KW-1185">Reference proteome</keyword>
<dbReference type="InterPro" id="IPR018094">
    <property type="entry name" value="Thymidylate_kinase"/>
</dbReference>
<name>A0ABS5SE52_9BACT</name>
<evidence type="ECO:0000256" key="5">
    <source>
        <dbReference type="ARBA" id="ARBA00022777"/>
    </source>
</evidence>
<evidence type="ECO:0000256" key="7">
    <source>
        <dbReference type="HAMAP-Rule" id="MF_00165"/>
    </source>
</evidence>
<feature type="domain" description="Thymidylate kinase-like" evidence="8">
    <location>
        <begin position="23"/>
        <end position="216"/>
    </location>
</feature>
<dbReference type="Gene3D" id="3.40.50.300">
    <property type="entry name" value="P-loop containing nucleotide triphosphate hydrolases"/>
    <property type="match status" value="1"/>
</dbReference>
<keyword evidence="6 7" id="KW-0067">ATP-binding</keyword>
<keyword evidence="4 7" id="KW-0547">Nucleotide-binding</keyword>
<dbReference type="InterPro" id="IPR039430">
    <property type="entry name" value="Thymidylate_kin-like_dom"/>
</dbReference>
<evidence type="ECO:0000256" key="1">
    <source>
        <dbReference type="ARBA" id="ARBA00009776"/>
    </source>
</evidence>
<proteinExistence type="inferred from homology"/>
<dbReference type="RefSeq" id="WP_214175643.1">
    <property type="nucleotide sequence ID" value="NZ_JAHCVK010000004.1"/>
</dbReference>